<feature type="domain" description="Carrier" evidence="4">
    <location>
        <begin position="566"/>
        <end position="642"/>
    </location>
</feature>
<dbReference type="NCBIfam" id="NF003417">
    <property type="entry name" value="PRK04813.1"/>
    <property type="match status" value="5"/>
</dbReference>
<keyword evidence="1" id="KW-0596">Phosphopantetheine</keyword>
<dbReference type="GO" id="GO:0031177">
    <property type="term" value="F:phosphopantetheine binding"/>
    <property type="evidence" value="ECO:0007669"/>
    <property type="project" value="InterPro"/>
</dbReference>
<dbReference type="PANTHER" id="PTHR45527:SF16">
    <property type="entry name" value="NONRIBOSOMAL PEPTIDE SYNTHASE ATNA-RELATED"/>
    <property type="match status" value="1"/>
</dbReference>
<dbReference type="Gene3D" id="3.30.559.30">
    <property type="entry name" value="Nonribosomal peptide synthetase, condensation domain"/>
    <property type="match status" value="9"/>
</dbReference>
<dbReference type="NCBIfam" id="TIGR01733">
    <property type="entry name" value="AA-adenyl-dom"/>
    <property type="match status" value="5"/>
</dbReference>
<dbReference type="InterPro" id="IPR006162">
    <property type="entry name" value="Ppantetheine_attach_site"/>
</dbReference>
<reference evidence="5" key="1">
    <citation type="journal article" date="2020" name="Stud. Mycol.">
        <title>101 Dothideomycetes genomes: a test case for predicting lifestyles and emergence of pathogens.</title>
        <authorList>
            <person name="Haridas S."/>
            <person name="Albert R."/>
            <person name="Binder M."/>
            <person name="Bloem J."/>
            <person name="Labutti K."/>
            <person name="Salamov A."/>
            <person name="Andreopoulos B."/>
            <person name="Baker S."/>
            <person name="Barry K."/>
            <person name="Bills G."/>
            <person name="Bluhm B."/>
            <person name="Cannon C."/>
            <person name="Castanera R."/>
            <person name="Culley D."/>
            <person name="Daum C."/>
            <person name="Ezra D."/>
            <person name="Gonzalez J."/>
            <person name="Henrissat B."/>
            <person name="Kuo A."/>
            <person name="Liang C."/>
            <person name="Lipzen A."/>
            <person name="Lutzoni F."/>
            <person name="Magnuson J."/>
            <person name="Mondo S."/>
            <person name="Nolan M."/>
            <person name="Ohm R."/>
            <person name="Pangilinan J."/>
            <person name="Park H.-J."/>
            <person name="Ramirez L."/>
            <person name="Alfaro M."/>
            <person name="Sun H."/>
            <person name="Tritt A."/>
            <person name="Yoshinaga Y."/>
            <person name="Zwiers L.-H."/>
            <person name="Turgeon B."/>
            <person name="Goodwin S."/>
            <person name="Spatafora J."/>
            <person name="Crous P."/>
            <person name="Grigoriev I."/>
        </authorList>
    </citation>
    <scope>NUCLEOTIDE SEQUENCE</scope>
    <source>
        <strain evidence="5">CBS 260.36</strain>
    </source>
</reference>
<comment type="caution">
    <text evidence="5">The sequence shown here is derived from an EMBL/GenBank/DDBJ whole genome shotgun (WGS) entry which is preliminary data.</text>
</comment>
<dbReference type="Gene3D" id="1.10.1200.10">
    <property type="entry name" value="ACP-like"/>
    <property type="match status" value="6"/>
</dbReference>
<dbReference type="SMART" id="SM00823">
    <property type="entry name" value="PKS_PP"/>
    <property type="match status" value="6"/>
</dbReference>
<keyword evidence="6" id="KW-1185">Reference proteome</keyword>
<feature type="domain" description="Carrier" evidence="4">
    <location>
        <begin position="6777"/>
        <end position="6853"/>
    </location>
</feature>
<dbReference type="GO" id="GO:0005737">
    <property type="term" value="C:cytoplasm"/>
    <property type="evidence" value="ECO:0007669"/>
    <property type="project" value="TreeGrafter"/>
</dbReference>
<dbReference type="GO" id="GO:0043041">
    <property type="term" value="P:amino acid activation for nonribosomal peptide biosynthetic process"/>
    <property type="evidence" value="ECO:0007669"/>
    <property type="project" value="TreeGrafter"/>
</dbReference>
<dbReference type="FunFam" id="3.40.50.12780:FF:000014">
    <property type="entry name" value="Nonribosomal peptide synthetase 1"/>
    <property type="match status" value="3"/>
</dbReference>
<evidence type="ECO:0000313" key="6">
    <source>
        <dbReference type="Proteomes" id="UP000799439"/>
    </source>
</evidence>
<dbReference type="InterPro" id="IPR020845">
    <property type="entry name" value="AMP-binding_CS"/>
</dbReference>
<dbReference type="InterPro" id="IPR023213">
    <property type="entry name" value="CAT-like_dom_sf"/>
</dbReference>
<dbReference type="GO" id="GO:0044550">
    <property type="term" value="P:secondary metabolite biosynthetic process"/>
    <property type="evidence" value="ECO:0007669"/>
    <property type="project" value="TreeGrafter"/>
</dbReference>
<dbReference type="InterPro" id="IPR045851">
    <property type="entry name" value="AMP-bd_C_sf"/>
</dbReference>
<dbReference type="Gene3D" id="3.40.50.12780">
    <property type="entry name" value="N-terminal domain of ligase-like"/>
    <property type="match status" value="5"/>
</dbReference>
<dbReference type="InterPro" id="IPR036736">
    <property type="entry name" value="ACP-like_sf"/>
</dbReference>
<dbReference type="InterPro" id="IPR000873">
    <property type="entry name" value="AMP-dep_synth/lig_dom"/>
</dbReference>
<dbReference type="FunFam" id="3.30.300.30:FF:000015">
    <property type="entry name" value="Nonribosomal peptide synthase SidD"/>
    <property type="match status" value="5"/>
</dbReference>
<dbReference type="Pfam" id="PF00501">
    <property type="entry name" value="AMP-binding"/>
    <property type="match status" value="5"/>
</dbReference>
<dbReference type="InterPro" id="IPR042099">
    <property type="entry name" value="ANL_N_sf"/>
</dbReference>
<dbReference type="PROSITE" id="PS00455">
    <property type="entry name" value="AMP_BINDING"/>
    <property type="match status" value="4"/>
</dbReference>
<dbReference type="Gene3D" id="3.30.559.10">
    <property type="entry name" value="Chloramphenicol acetyltransferase-like domain"/>
    <property type="match status" value="9"/>
</dbReference>
<dbReference type="SUPFAM" id="SSF52777">
    <property type="entry name" value="CoA-dependent acyltransferases"/>
    <property type="match status" value="18"/>
</dbReference>
<feature type="domain" description="Carrier" evidence="4">
    <location>
        <begin position="2078"/>
        <end position="2156"/>
    </location>
</feature>
<dbReference type="InterPro" id="IPR020806">
    <property type="entry name" value="PKS_PP-bd"/>
</dbReference>
<accession>A0A9P4MDJ1</accession>
<dbReference type="CDD" id="cd05918">
    <property type="entry name" value="A_NRPS_SidN3_like"/>
    <property type="match status" value="5"/>
</dbReference>
<evidence type="ECO:0000256" key="3">
    <source>
        <dbReference type="ARBA" id="ARBA00022598"/>
    </source>
</evidence>
<dbReference type="Proteomes" id="UP000799439">
    <property type="component" value="Unassembled WGS sequence"/>
</dbReference>
<dbReference type="FunFam" id="3.30.559.30:FF:000002">
    <property type="entry name" value="Nonribosomal peptide synthase Pes1"/>
    <property type="match status" value="2"/>
</dbReference>
<dbReference type="Gene3D" id="3.30.300.30">
    <property type="match status" value="5"/>
</dbReference>
<keyword evidence="3" id="KW-0436">Ligase</keyword>
<dbReference type="InterPro" id="IPR010071">
    <property type="entry name" value="AA_adenyl_dom"/>
</dbReference>
<feature type="domain" description="Carrier" evidence="4">
    <location>
        <begin position="5783"/>
        <end position="5859"/>
    </location>
</feature>
<protein>
    <submittedName>
        <fullName evidence="5">Acetyl-CoA synthetase-like protein</fullName>
    </submittedName>
</protein>
<dbReference type="OrthoDB" id="416786at2759"/>
<dbReference type="PROSITE" id="PS00012">
    <property type="entry name" value="PHOSPHOPANTETHEINE"/>
    <property type="match status" value="4"/>
</dbReference>
<dbReference type="FunFam" id="3.30.559.30:FF:000005">
    <property type="entry name" value="Nonribosomal peptide synthase Pes1"/>
    <property type="match status" value="3"/>
</dbReference>
<sequence>MKLDDVDLVSKQDLLQVFDWNKTTPTTVNRCIHEVVKARNLERGKYPAVCSWDASFSHGELDNLSDRLAKYLISIGIGPGVTVPFCFDKCAYAVVTLLAILRAGGACTALSPSYPRARNVEITSAVAAKIILASPHHVELLEGVAPTVIGVGADLLDQISDFSQEADLDNRARPGSPAFVAWTSGSTGNPKGIVLEHKALVSSIIAHGGVMGLRETSRVLQFSAFTFDVSIGEVFATLMHGGCVCVPSEDDRMDNLATTINRFDVNVAVLTPTVVSSIKPEDVPQSETLLLAGEKLSKEFVDIWSSQVCLINGYGPSEAAMCSSANINVKLDSSPSNIGWGLGSLLWVVDPENYDRLAPLGAVGELLIEGPILARGYLNDKVKTEAAFIENPAWLPMRKAKGRLYRTGDLVRYDSANGNLVYVGRKDNQVKIRGQRVELGEIMHNIAAQSSVRQAAVVLPRKGAYANQLVAFVCFRDSTGAATHELQLLEGADRENAKALLSPIRSRLSDLLSHHMIPQFWVLVQDLPLTRTSKLDLKKLSSWAERITEEDQDLVLTREDAEDSARLLSDVERILQQIWARVLNAASETITPRKSFFELGGDSISAMAVVSAARSQGLKLTVQDILRYKTLEHVALHATPLGDGQTYSKEVFDQLFDVSPIQKLFFDRIARGASLSAMNHYNHSVVLKAKHHIPLEKYSNAICGLVTKHSMLRARFSREQNWQQRVLSNVEDSYLFESHSLADTAAIEELVTKLQSCVSIQDGPVFVSAVVELESSQYLVMVAHHLVIDLVSWRLVLQDLQIALETGDIGSFKPMPFASWVQAQDRMTGDLKEASANAPVANVRYWAVDDSSNVHSLMKQREIFVSQEVTSKIFGTANDAFRTEPVELLLAALAKSFAVVFTDRELPVFYLEQHGREAWKELVDPSDTVGWFTTFSPISAASDAVTHMDFVRYVKDSRRRQFMNGLLDFGTSVTAEKFGLMEVAVNYVGRYQQLESEETLLHLADDLPFEVKNVADDLRRLALIDITIAVKDNRISIHFAWNRYMSHQDKLEQWMDSANAILERMAGLLTTQQHSLTLTDFPLLQLDYPALDILTNQTLPALGLKNVENIEDMYPCSPMQSGILLSRLRSDRAYHVVQVFEIASTNGRKINTELLRQAWQQVVDRHAVLRTFFIESASRKGTFDQVVVKPGVVGASLKVQQDFSEHALTLFAQPKALQLKANDLPHRFEFLETTNGHYGKLDISHAVVDGASTMLLLRDFALAYEGTLDSADPPLYSNYIAYLQSRDNDADLLFWANHLKLTTPCHIPIMPPHGEFEDQHRIFKVDVPQVDILSSFCQAHGITLANLVCVAWSLVLKAYTGEDSICFGFLTNGRDIPVERVEGLVGPLINMLICTTKVEQQSTPLSLVQAMQENLLSMLPHQHTSMTDIQHALNLDGQSLFNTVVSFQRFESAGDQNGVGLTFNPVDGQDPTEYALSVNVDVSDNRITTLLSYSTGHFLPEQVENIAATFISAIMTVVANHAKPINELSIISQKDTEQLISWNSTEHIPSQSLIHEEVSKRAQLSPDAVAVQTTNSRLTFAELDDLSSRLAQHLIEKYGSVLGWRIPICFEKSPRMIITMLAILKVGGAYAFLNPSFPVARLAFMATKLDARLIVTSSAHIDKFTGSSARIATIDDELLKSLSVITTILPAFSSKSPAIITFTSGSTGEPKGAILTHSSFCSMAEAQGPSMRFHDGVRVLQYASNSFDVSNSEIFTTLMHGGTVCLPTEAERMNSLGPTVGELQVNWLFLTPTVAHLLSPDQVPSLKALVLGGEAIPQDLVDVWSGKVTLINSFGPSEASIWTSNSQLIPDTPGNIIGKGLACNMWAVHAEDHSQLVPIGAIGELVIDGPIVGQGYINEPEKTRAAFITNPNWLPNTSRTMYKTGDLVRVRTTGDLEYVGRKDTQIKFHSQRIEVAEIEHHLRRAIKIREDVELAVELITTPDRQFLAAFVAPKHNLGTEVEVTKKLTEEEMAQFVRVQSALADSLPNYMIPTAFIKIRHMPTMTSSKIDRKRLREIGSQLTVEEILHYSLSMVAKRAPSTGMELRLQHLWAEVLGMPVESIGADDNWFRLGGDSLMSIHAVSAAQSLKEPMGLTVSKIFQYPVLSELALHIEPVQSTALLAKDPRPFSLVPPPINIDQLRKGSASQCKLEEADIEDILPATPMQEGLLNITARKQSAYVLRLVFKLPDTISVEPFKNAWQALTVQHALLRTRLIHAFDKTFQVISRTDTMKWGTATSLASYVAADSREEFSFGERLVRYGLVIERGENHFIYTAHHAVYDGWTVGILFRQLSEYLQHSTARPLPSFGRFIAYQADLNEDDERAYWQHQLSRGRPAQYPNGTFNQQVRASKKQRFNLTIGRPRKSEILTSTILRAAWALLMARYSESQDVIFGATLSGRNAPIPGIEDILGPTITTVPVRVEINPFNTVKSFLEKVQDQASGMIPYEHSGMHKIRQFLDSRQQDILDLKNLFIIQPAEEKVENMDLGLTLVSAGLDDFDNFAVVVECQLGLHNTLEVEVRYDDKILTTTNVEWMMGQYQTLLSGLCKESDELEVHCLPVTGGNEMAQLLNWSGPLPPQVAATVHGLFTKYALDHPEDLAIHSWDGKMTYRQLNAKSNHLAQLLLYTGRVRGENPVVAICFDKSLWAIISILAVLKTGASCVALNPSFPSARLEQIISATKTDLVLCGAEHSDLVRGLVNQPLVVDSKTFTDETQHSDQQLPQVDSTCTAFIVMTSGSTGIPKGIVLEHGAFCTSLLAHSTLMGISSASRVSQYSNYVFDVSLGETFSALFTGATLCIPSEEERLNDLEGFLVRRSVSVLVLTPTIASMISPQRLPAVDILVLTGEAGTAQHVKPWLAKRVYNAYGPAEATVWSGVARIQDDAEFANIGTGSGCRLWITEIDNHDHLVPLGMIGELLIEGPILARGYLNDCEKTADSFVVNPAWACTEGQDRRFYTTGDLARHGVDGSITYMGRKDTQVKIHGQRLEIGDVEHSLITSKFVKTAAVVQPNCGRFLGQLVALVSLNAVEESTVSREIFVVLQKDARLAAVLDEIREELEEKLPEWMIPRILIPVNCLPTSTSGKLDRRQILEWVHDLDEVSQNRILSLQETTSVDRELNQLESQLRGICAEVLNLRPQEISPDRSLLTLGLDSITAMQVTSRGRTAGLRINVQDVLRLKTLAKLAAYIGSSTVDLQEYEVEYEKYFDLSPIQKFYFDRVTADAGIAKNTHHYNQSFFLKITTASPNQDIVAAVDKVVQSHHMLKARFVQNDTNEWHQFIPEDSKDESYLQAHQVSSFEEIAHIVSESQANINITDGPVFAAGLFTMGTDKYLALVAHHLVIDLVSWRIVLEDIAAILKDGISSPLILGIPFQTWLRLQDREAHNHIPAEASLRQTIPDADLEYWGMDDRSNLFQDEQQISISIDRQLTASLIGESNDAMKTEPVEIILAALAFSFNKIFDDRHSSPAFFVEGHGREPWNDQIDLSRTVGWFTSLTPLHAGLEDAIDILDAVRRVKDTRRSIPANGWRYFSSRYLTQEGRQRYAGHDVMEIAFNFLGSFQQLERDDAALKIVSVDESRMVSNIGPRMRRLALIEISAVVYDRKTEIKFSYNSRMKHLNRLQQWTHAVTDTLEEAILQLSEATITATLADFPLLPCVGYDDLNNLFDSRLPTLGLKLAQVEDIYAVSPMQNGILLSQTKVASDYMLVQSFELVSSSGLLSVSTLQQSWQKVIARHPTLRTIFVGNTASAETMYDQLVLKHTQGDIQLFEADNEDGIAALSRLPSLEADLVSSRPCHRLSICTTPSERVFCKLEISHTLIDGGSMDVLIRDLAAAHAKLLPEGSGPLYSHYIAYLQSQDNAESLKFWNKQLYDVEVCHLPTLTSPFAKPESFQVRNIDFAVANLTTFCSDNDITLANLFQAAWGLVLGVYTGQEEVSFGYLSSGRDVPVAGVQEAVGTFVNMLICRCNLREQTIMGLLKKIQEDYINCIPHQHVALVDIQHQLGLAGQSLFNTAMSLQRGAATSENSQEDSGISIVPAKGHDPTEYDVSISIGVSEAEVNVSMTFKNMESAQARNISSTFEQAISSIIRSERSTMIPDTSLLSHNDQAQVAEWNAAIEVEEVEACIHDLFLERVKRHPHAKAFVSWDAVLTYHELEVRSANLAHKLRGLGVGPEVKVPMLMEKSASVDLVMLAILRAGGAFVPLSSTYPKKQIADIVFACDADLVIVSPCMADMLHGVAVSNVLEVDWDIIAQLPAIENFKSPSVQPKNAAYLIHTSGSTGKPKGIVLTHANLCSSIKANAAILGYTEGVKYLQFASYVFDNSIGEIFATLMTGATLYTPSEHERMNELTTFINKYSIDTIHLTPSVMSMLNPPSVPSLRHVILGGERVTQELVQTWADKVRLVISYGPSEATIWCTNNTDVTPTTDPANIGQGVGGMMWIVEPTDYNRLAPIGKVGELLIEGPIVARGYNNDEEKTKAAFVQYPGFLTGELAARTLKGDPDEARRFYLTGDLCRYNPDGSIVFVSRKDVQVKLRGQRIDLSSIEYELGRLLLEARQCAVEVLLNSNGNQVLAAFMCFKDVQIDDDNLVQSLSESMQQRLLSVQLALLDQLPSYMVPGVFIPVSHFSISTSGKLDRKMFRSLVLSEKQWSMFALSHVFKQPPKTPTEHLIRELWCSALKLDRNAVGVEDSFFRIGGDSLTAMRLVAEAQKVRVPFSVADVFRYPRLRDLAAHVDLASDVDTTAVLTDRPLSLIPTHTAEDTLLKTLADQCRVDVGDIKDVYPTSPLQEGLISVTARQQDAYMLRLAFKLPDSLGVGQLKTAWQTLINAHDILRTRIVHDPIAGSLQVVLKKHDVPWHFFDGSLEDYLTLDKAIPTKHGDALARYGVASDQAQGRYFVFTVHHAIYDGWSMGLLFAQIESILQDQQLISGNSFKSFIGHLQTASEGTASDFWKAKLAGSLPPTFPALPSTTYEATTNSKFTTQIPFKHIPDSGLTLSNILRAGWAFVLARYNDTDDVVLGVTLSGRSSNLAGIHEIVGPTLTTVPVRVQLDFQKTVKEYLEAVQSKAVDMMPYEHTGLQKIRKFVRAEDKGSLDFRSLFVVQSLAEATQTSGIEGLELVPMELENFDSYPLVTECTIGDDDIGIEVRYDRACISQTQVRRMVDHFGLVIRQLTEKSTTKTVGQLSMLTQQDLTQILDWNQGQLESLDVCVHQIFEQQVARSPDAPAVEAWDGRFTYRELDRFSNALARQLGAAGVKPEVNVPFCFDKSKWMVVAMMGIIKAGGACAGLGPTHPIKRLEAIIEQSQATVVVVAPQHAHLFQHLPVTICSVDASTFADISEEDFAPVLSGAKPSDPIFNLFTSGSTGTPKGIVIEHRNLASSAAHHGAAWHIGPGTRVFNFAASTFDVCCADIFTTTMRGGCICLPSEQERLSDLSGAITRLQANWAFLTPTVAGLLSPDEVPTLKTLVLGGEAATRGNMKTWAEHVELIICYGPAETSIYCMGAEPATLTSDPAYLGRGIGCKLWVVDPGDWNQLVPLGCVGELLIDGPIVSRGYLGDAAKTKASFIEDPAWLPEALRTPGRPTRMYRSGDMVRQQSDGTFRYVRRKDTQVKYHGQRVEIGEIETYLSVQPAVHLAGVVQPKAGLLSGQLVALLSFADQQANVDHATQATIEILEGPSRQATAERVPHIEAELRTRLPEYMIPKVFVLVSRLPLTFNGKLDRRTITTWVENMDSSTYHRILDLQKAIDERPVTDLEQRIRKIWSRVLNLSEGEIGLHKSFFALSGDSITAMQVSSMARAEGLGVSVRDLLRYKTIAMLSPHVSDQATELDVSYAEVLGEPFELSPIQQLFFDRIHTEQGQNHYNQSFLVEVVHPIDVSVIHRAVSELVEYHSMLRARFRQIEDSGRWIQLVEPNSDSVYTFESYQTDQAGAQHILSSNQSSLDIENGPVFATSILNVGSKQYISMIAHHLVIDLVSWRVIANDLMDIVQHGKVMQPKGLPFQSWTKAQEAHFNGVSDSDVALPFNVPLPDLEFWVDDITRESNLHRNAVEISYVVDKATSDKLFSAEVNQPLNSEPVDVILAALTHSFGDAFPDRKVPAIHIEGHGREPWSNELDISRTVGWFTTITPLVVDGSNDLQESVMRTKDRRRAIPASGFTYFTGRHVKSNSEFPKMEVAFNYLGRFQQLEQEESLFRFPDASDISVDVSDVGGDVERLALIDISVAVLEGQVNVRFSYNKHMRHIDKLRLWIDRSKETLEDMVNMLGGSARQLTLSDLPLLRMSEYDSLDKIHAHLGALGIDAANVQDIYPVSPMQQGILLSQIKLPKAYWVVQNFELSPAARVDIAKLRSSWQAVVRRHPMLRTCFLETDDDERLYNQLVLREIPAPFSIHEEDAEVTTLAYEHGQLPHRLAVRTHGDKIVATLEINHALVDGASVFLILRDFALAYTDMLPANPGPLYSDYLGFLQQQAREDSVSYWTSYLKDVTPTNVLFSTHDSKSGNEQSSVTIDLDHAAMQTFCSQQGVTMANLLQAAWAVVLRSLTGSDDVSFGYLTSGRDVPIADIENAVGPFINMLVCRTQFGGMHTVLDTVAGVQNDYIASLPHQSISLAEITHPLKLAGQSLFNTTMSVQRTDSGGMQKFDTGVSFVSLESQDPTEYDIAFGIGVSDADINVTMTYSLVTIGQEAAKNVSNMFRNAVHQMTHQPLAVIADLNVQSAETPLASCVAVALRNDSMADDATPTSLSHQPRAREIEAILVDLWVDILGIPSTVIGSADSFFRVGGDSVSAIKLVRAAKRDDLQLNVAEVFQYPILSDMAKVIASAKAEDTVVDEYQPFSLVSSADINSILVEVGTTKDEIEDVLPTTDFQDMAVTGSLMRSPWMVNYFAMSGRGTLDPSRLQSACQTLLSTIPILRTTFHLHGDRYLQIVHRHLPLQFSSHSTTEDLSSYASRLQRSDLLSSPLSPSIPIVKFFHLTSPSSPETKLILRLSHAQYDGLCLPDLWTTLSAAYNALPLPHPSPFASFIAATHPPPLAAEAYWRALLADSRMTHFAPRARARYSATTGPGVRYTRHIALDHTGGGEHTFATLLKAAWALVAAVYTASEDVVFGTVVSGRNMASGTAAGAVGPAVGMLPVRCVVPSPASSASGTASGGVLDVLDKVRRQQVECIPHENLGFRRMIKECTKWRRDETFGSIVQFQNLGIEQRIELGGTEMEIVGVGVQEESSDVLVVGTPVEGGVSVSLATPSGRLSAERAERLLAALCGVLERWVGEEWEMASARRVVEGELEGLRVESREVVGKVGLVQDGEVDEECLAVVREAWRQVLDVEVSDVTSMFDCGADMVAIGQVCALYREKGYLMHLEDVAESETIKEQARVLSRSQRL</sequence>
<dbReference type="InterPro" id="IPR009081">
    <property type="entry name" value="PP-bd_ACP"/>
</dbReference>
<dbReference type="FunFam" id="3.30.559.30:FF:000003">
    <property type="entry name" value="Nonribosomal peptide synthase SidD"/>
    <property type="match status" value="2"/>
</dbReference>
<dbReference type="Pfam" id="PF00668">
    <property type="entry name" value="Condensation"/>
    <property type="match status" value="9"/>
</dbReference>
<dbReference type="PANTHER" id="PTHR45527">
    <property type="entry name" value="NONRIBOSOMAL PEPTIDE SYNTHETASE"/>
    <property type="match status" value="1"/>
</dbReference>
<dbReference type="InterPro" id="IPR001242">
    <property type="entry name" value="Condensation_dom"/>
</dbReference>
<dbReference type="CDD" id="cd19542">
    <property type="entry name" value="CT_NRPS-like"/>
    <property type="match status" value="4"/>
</dbReference>
<dbReference type="CDD" id="cd19534">
    <property type="entry name" value="E_NRPS"/>
    <property type="match status" value="2"/>
</dbReference>
<dbReference type="SUPFAM" id="SSF56801">
    <property type="entry name" value="Acetyl-CoA synthetase-like"/>
    <property type="match status" value="5"/>
</dbReference>
<dbReference type="CDD" id="cd19545">
    <property type="entry name" value="FUM14_C_NRPS-like"/>
    <property type="match status" value="2"/>
</dbReference>
<name>A0A9P4MDJ1_9PEZI</name>
<dbReference type="PROSITE" id="PS50075">
    <property type="entry name" value="CARRIER"/>
    <property type="match status" value="6"/>
</dbReference>
<evidence type="ECO:0000313" key="5">
    <source>
        <dbReference type="EMBL" id="KAF2149248.1"/>
    </source>
</evidence>
<keyword evidence="2" id="KW-0597">Phosphoprotein</keyword>
<proteinExistence type="predicted"/>
<dbReference type="FunFam" id="3.30.559.10:FF:000016">
    <property type="entry name" value="Nonribosomal peptide synthase Pes1"/>
    <property type="match status" value="2"/>
</dbReference>
<organism evidence="5 6">
    <name type="scientific">Myriangium duriaei CBS 260.36</name>
    <dbReference type="NCBI Taxonomy" id="1168546"/>
    <lineage>
        <taxon>Eukaryota</taxon>
        <taxon>Fungi</taxon>
        <taxon>Dikarya</taxon>
        <taxon>Ascomycota</taxon>
        <taxon>Pezizomycotina</taxon>
        <taxon>Dothideomycetes</taxon>
        <taxon>Dothideomycetidae</taxon>
        <taxon>Myriangiales</taxon>
        <taxon>Myriangiaceae</taxon>
        <taxon>Myriangium</taxon>
    </lineage>
</organism>
<dbReference type="GO" id="GO:0016874">
    <property type="term" value="F:ligase activity"/>
    <property type="evidence" value="ECO:0007669"/>
    <property type="project" value="UniProtKB-KW"/>
</dbReference>
<dbReference type="SMART" id="SM01294">
    <property type="entry name" value="PKS_PP_betabranch"/>
    <property type="match status" value="1"/>
</dbReference>
<evidence type="ECO:0000256" key="2">
    <source>
        <dbReference type="ARBA" id="ARBA00022553"/>
    </source>
</evidence>
<feature type="domain" description="Carrier" evidence="4">
    <location>
        <begin position="4696"/>
        <end position="4772"/>
    </location>
</feature>
<dbReference type="Pfam" id="PF00550">
    <property type="entry name" value="PP-binding"/>
    <property type="match status" value="6"/>
</dbReference>
<dbReference type="EMBL" id="ML996091">
    <property type="protein sequence ID" value="KAF2149248.1"/>
    <property type="molecule type" value="Genomic_DNA"/>
</dbReference>
<dbReference type="FunFam" id="1.10.1200.10:FF:000005">
    <property type="entry name" value="Nonribosomal peptide synthetase 1"/>
    <property type="match status" value="2"/>
</dbReference>
<evidence type="ECO:0000259" key="4">
    <source>
        <dbReference type="PROSITE" id="PS50075"/>
    </source>
</evidence>
<evidence type="ECO:0000256" key="1">
    <source>
        <dbReference type="ARBA" id="ARBA00022450"/>
    </source>
</evidence>
<dbReference type="SUPFAM" id="SSF47336">
    <property type="entry name" value="ACP-like"/>
    <property type="match status" value="6"/>
</dbReference>
<gene>
    <name evidence="5" type="ORF">K461DRAFT_230715</name>
</gene>
<feature type="domain" description="Carrier" evidence="4">
    <location>
        <begin position="3154"/>
        <end position="3230"/>
    </location>
</feature>